<keyword evidence="5" id="KW-0479">Metal-binding</keyword>
<dbReference type="GO" id="GO:0051539">
    <property type="term" value="F:4 iron, 4 sulfur cluster binding"/>
    <property type="evidence" value="ECO:0007669"/>
    <property type="project" value="UniProtKB-UniRule"/>
</dbReference>
<comment type="cofactor">
    <cofactor evidence="5">
        <name>[4Fe-4S] cluster</name>
        <dbReference type="ChEBI" id="CHEBI:49883"/>
    </cofactor>
    <text evidence="5">Binds 1 [4Fe-4S] cluster.</text>
</comment>
<dbReference type="EMBL" id="CALTRL010006200">
    <property type="protein sequence ID" value="CAH7690113.1"/>
    <property type="molecule type" value="Genomic_DNA"/>
</dbReference>
<evidence type="ECO:0000259" key="6">
    <source>
        <dbReference type="Pfam" id="PF21162"/>
    </source>
</evidence>
<keyword evidence="5" id="KW-0411">Iron-sulfur</keyword>
<evidence type="ECO:0000256" key="5">
    <source>
        <dbReference type="RuleBase" id="RU366068"/>
    </source>
</evidence>
<keyword evidence="5" id="KW-0813">Transport</keyword>
<dbReference type="EC" id="1.5.5.1" evidence="5"/>
<evidence type="ECO:0000313" key="8">
    <source>
        <dbReference type="Proteomes" id="UP001153365"/>
    </source>
</evidence>
<dbReference type="Proteomes" id="UP001153365">
    <property type="component" value="Unassembled WGS sequence"/>
</dbReference>
<feature type="domain" description="ETF-QO/FixC ubiquinone-binding" evidence="6">
    <location>
        <begin position="151"/>
        <end position="220"/>
    </location>
</feature>
<sequence>MGNHILSGVVIKTRALDKLLPDWNDWEVPLKGISTLDSLKFLTSNLAYPLPHTPQMKNARKNYLISLSKFTRWLGVEIYPGFSGLKLIYNQDKSGIEGVITNNSALHWRGRPKDNFEAWDVLLLAKGCHGSLTKSVINHFHLRKGGDFETYGLGLKEVWRVKDQAHEPGTVVHTVGWALKKDTYGGSWMYHLEDNVSWLHTLSHSDISKTNLKSVRNLHQKMLHQIPRILVLLTAHNTHYFSQKPVKTYRIWQIFNNTCILTAVGK</sequence>
<dbReference type="SUPFAM" id="SSF54373">
    <property type="entry name" value="FAD-linked reductases, C-terminal domain"/>
    <property type="match status" value="1"/>
</dbReference>
<keyword evidence="8" id="KW-1185">Reference proteome</keyword>
<evidence type="ECO:0000256" key="2">
    <source>
        <dbReference type="ARBA" id="ARBA00022630"/>
    </source>
</evidence>
<accession>A0AAV0BRQ4</accession>
<evidence type="ECO:0000256" key="4">
    <source>
        <dbReference type="ARBA" id="ARBA00023002"/>
    </source>
</evidence>
<keyword evidence="5" id="KW-0249">Electron transport</keyword>
<dbReference type="PANTHER" id="PTHR10617:SF107">
    <property type="entry name" value="ELECTRON TRANSFER FLAVOPROTEIN-UBIQUINONE OXIDOREDUCTASE, MITOCHONDRIAL"/>
    <property type="match status" value="1"/>
</dbReference>
<dbReference type="Gene3D" id="3.50.50.60">
    <property type="entry name" value="FAD/NAD(P)-binding domain"/>
    <property type="match status" value="1"/>
</dbReference>
<dbReference type="GO" id="GO:0005743">
    <property type="term" value="C:mitochondrial inner membrane"/>
    <property type="evidence" value="ECO:0007669"/>
    <property type="project" value="TreeGrafter"/>
</dbReference>
<keyword evidence="5" id="KW-0830">Ubiquinone</keyword>
<dbReference type="GO" id="GO:0046872">
    <property type="term" value="F:metal ion binding"/>
    <property type="evidence" value="ECO:0007669"/>
    <property type="project" value="UniProtKB-KW"/>
</dbReference>
<keyword evidence="3 5" id="KW-0274">FAD</keyword>
<proteinExistence type="predicted"/>
<dbReference type="InterPro" id="IPR049398">
    <property type="entry name" value="ETF-QO/FixC_UQ-bd"/>
</dbReference>
<comment type="caution">
    <text evidence="7">The sequence shown here is derived from an EMBL/GenBank/DDBJ whole genome shotgun (WGS) entry which is preliminary data.</text>
</comment>
<evidence type="ECO:0000256" key="1">
    <source>
        <dbReference type="ARBA" id="ARBA00001974"/>
    </source>
</evidence>
<dbReference type="InterPro" id="IPR040156">
    <property type="entry name" value="ETF-QO"/>
</dbReference>
<organism evidence="7 8">
    <name type="scientific">Phakopsora pachyrhizi</name>
    <name type="common">Asian soybean rust disease fungus</name>
    <dbReference type="NCBI Taxonomy" id="170000"/>
    <lineage>
        <taxon>Eukaryota</taxon>
        <taxon>Fungi</taxon>
        <taxon>Dikarya</taxon>
        <taxon>Basidiomycota</taxon>
        <taxon>Pucciniomycotina</taxon>
        <taxon>Pucciniomycetes</taxon>
        <taxon>Pucciniales</taxon>
        <taxon>Phakopsoraceae</taxon>
        <taxon>Phakopsora</taxon>
    </lineage>
</organism>
<reference evidence="7" key="1">
    <citation type="submission" date="2022-06" db="EMBL/GenBank/DDBJ databases">
        <authorList>
            <consortium name="SYNGENTA / RWTH Aachen University"/>
        </authorList>
    </citation>
    <scope>NUCLEOTIDE SEQUENCE</scope>
</reference>
<dbReference type="SUPFAM" id="SSF51905">
    <property type="entry name" value="FAD/NAD(P)-binding domain"/>
    <property type="match status" value="1"/>
</dbReference>
<comment type="cofactor">
    <cofactor evidence="1 5">
        <name>FAD</name>
        <dbReference type="ChEBI" id="CHEBI:57692"/>
    </cofactor>
</comment>
<keyword evidence="5" id="KW-0408">Iron</keyword>
<dbReference type="PANTHER" id="PTHR10617">
    <property type="entry name" value="ELECTRON TRANSFER FLAVOPROTEIN-UBIQUINONE OXIDOREDUCTASE"/>
    <property type="match status" value="1"/>
</dbReference>
<keyword evidence="4 5" id="KW-0560">Oxidoreductase</keyword>
<protein>
    <recommendedName>
        <fullName evidence="5">Electron transfer flavoprotein-ubiquinone oxidoreductase</fullName>
        <shortName evidence="5">ETF-QO</shortName>
        <ecNumber evidence="5">1.5.5.1</ecNumber>
    </recommendedName>
</protein>
<gene>
    <name evidence="7" type="ORF">PPACK8108_LOCUS25356</name>
</gene>
<evidence type="ECO:0000313" key="7">
    <source>
        <dbReference type="EMBL" id="CAH7690113.1"/>
    </source>
</evidence>
<dbReference type="GO" id="GO:0004174">
    <property type="term" value="F:electron-transferring-flavoprotein dehydrogenase activity"/>
    <property type="evidence" value="ECO:0007669"/>
    <property type="project" value="UniProtKB-UniRule"/>
</dbReference>
<dbReference type="Pfam" id="PF21162">
    <property type="entry name" value="ETFQO_UQ-bd"/>
    <property type="match status" value="1"/>
</dbReference>
<comment type="function">
    <text evidence="5">Accepts electrons from ETF and reduces ubiquinone.</text>
</comment>
<evidence type="ECO:0000256" key="3">
    <source>
        <dbReference type="ARBA" id="ARBA00022827"/>
    </source>
</evidence>
<name>A0AAV0BRQ4_PHAPC</name>
<dbReference type="AlphaFoldDB" id="A0AAV0BRQ4"/>
<dbReference type="InterPro" id="IPR036188">
    <property type="entry name" value="FAD/NAD-bd_sf"/>
</dbReference>
<keyword evidence="2 5" id="KW-0285">Flavoprotein</keyword>
<comment type="catalytic activity">
    <reaction evidence="5">
        <text>a ubiquinone + reduced [electron-transfer flavoprotein] = a ubiquinol + oxidized [electron-transfer flavoprotein] + H(+)</text>
        <dbReference type="Rhea" id="RHEA:24052"/>
        <dbReference type="Rhea" id="RHEA-COMP:9565"/>
        <dbReference type="Rhea" id="RHEA-COMP:9566"/>
        <dbReference type="Rhea" id="RHEA-COMP:10685"/>
        <dbReference type="Rhea" id="RHEA-COMP:10686"/>
        <dbReference type="ChEBI" id="CHEBI:15378"/>
        <dbReference type="ChEBI" id="CHEBI:16389"/>
        <dbReference type="ChEBI" id="CHEBI:17976"/>
        <dbReference type="ChEBI" id="CHEBI:57692"/>
        <dbReference type="ChEBI" id="CHEBI:58307"/>
        <dbReference type="EC" id="1.5.5.1"/>
    </reaction>
</comment>